<evidence type="ECO:0000256" key="2">
    <source>
        <dbReference type="ARBA" id="ARBA00022989"/>
    </source>
</evidence>
<dbReference type="PROSITE" id="PS50850">
    <property type="entry name" value="MFS"/>
    <property type="match status" value="1"/>
</dbReference>
<feature type="domain" description="Major facilitator superfamily (MFS) profile" evidence="5">
    <location>
        <begin position="36"/>
        <end position="411"/>
    </location>
</feature>
<dbReference type="EMBL" id="BPFZ01000007">
    <property type="protein sequence ID" value="GIU67232.1"/>
    <property type="molecule type" value="Genomic_DNA"/>
</dbReference>
<protein>
    <submittedName>
        <fullName evidence="6">MFS transporter</fullName>
    </submittedName>
</protein>
<dbReference type="InterPro" id="IPR036259">
    <property type="entry name" value="MFS_trans_sf"/>
</dbReference>
<feature type="transmembrane region" description="Helical" evidence="4">
    <location>
        <begin position="353"/>
        <end position="379"/>
    </location>
</feature>
<comment type="caution">
    <text evidence="6">The sequence shown here is derived from an EMBL/GenBank/DDBJ whole genome shotgun (WGS) entry which is preliminary data.</text>
</comment>
<feature type="transmembrane region" description="Helical" evidence="4">
    <location>
        <begin position="319"/>
        <end position="341"/>
    </location>
</feature>
<dbReference type="InterPro" id="IPR020846">
    <property type="entry name" value="MFS_dom"/>
</dbReference>
<dbReference type="PANTHER" id="PTHR23521:SF3">
    <property type="entry name" value="MFS TRANSPORTER"/>
    <property type="match status" value="1"/>
</dbReference>
<dbReference type="InterPro" id="IPR011701">
    <property type="entry name" value="MFS"/>
</dbReference>
<feature type="transmembrane region" description="Helical" evidence="4">
    <location>
        <begin position="72"/>
        <end position="94"/>
    </location>
</feature>
<evidence type="ECO:0000256" key="4">
    <source>
        <dbReference type="SAM" id="Phobius"/>
    </source>
</evidence>
<evidence type="ECO:0000256" key="3">
    <source>
        <dbReference type="ARBA" id="ARBA00023136"/>
    </source>
</evidence>
<proteinExistence type="predicted"/>
<feature type="transmembrane region" description="Helical" evidence="4">
    <location>
        <begin position="37"/>
        <end position="60"/>
    </location>
</feature>
<sequence length="450" mass="46620">MCGLALALLGLSSYPSTMNDLIALPFGAPRGNPMRDVAALISGQTLLQVAGGLLTVWLPLQMQSLHFSGSQIGFVASAYGLGFLAGAWFAPNILRHVGAIRTYAAAASLACVTTLLLYASDATWAWALSRLVAGMAIAIMFAAAEGWMASVIPKARRGDVTGFYMLCTKLGLVSGPFLIGFAHPEPNSAGPIMAAAAFLALSLIPISIADTTPPPQTTSLRMVPARLFALAPAAFVAALGSGLVNGTVLSLAPLYASERGGAQAAASFQAAAWVGSLIVQWHAGKLSDHIDRRIVLALLIGIPAVMAIILAGFGNTLSLGLNTILFGIWGAGALSYYGIAVAHLGDRTPRTELGAASAGLLFVWAGGTIIGPAIGGILVEFTGHALSIFWQAGVVSALMVPWVLWRAARRPEVAQKDKVGFSPVQTFSVLGQILGLGKKPDDVEEALPDK</sequence>
<accession>A0ABQ4PW10</accession>
<feature type="transmembrane region" description="Helical" evidence="4">
    <location>
        <begin position="100"/>
        <end position="119"/>
    </location>
</feature>
<name>A0ABQ4PW10_9PROT</name>
<gene>
    <name evidence="6" type="ORF">PsB1_1386</name>
</gene>
<feature type="transmembrane region" description="Helical" evidence="4">
    <location>
        <begin position="228"/>
        <end position="252"/>
    </location>
</feature>
<keyword evidence="1 4" id="KW-0812">Transmembrane</keyword>
<feature type="transmembrane region" description="Helical" evidence="4">
    <location>
        <begin position="131"/>
        <end position="150"/>
    </location>
</feature>
<dbReference type="Proteomes" id="UP001161064">
    <property type="component" value="Unassembled WGS sequence"/>
</dbReference>
<feature type="transmembrane region" description="Helical" evidence="4">
    <location>
        <begin position="385"/>
        <end position="405"/>
    </location>
</feature>
<evidence type="ECO:0000313" key="6">
    <source>
        <dbReference type="EMBL" id="GIU67232.1"/>
    </source>
</evidence>
<evidence type="ECO:0000313" key="7">
    <source>
        <dbReference type="Proteomes" id="UP001161064"/>
    </source>
</evidence>
<reference evidence="6" key="1">
    <citation type="submission" date="2021-05" db="EMBL/GenBank/DDBJ databases">
        <authorList>
            <person name="Tanabe Y."/>
        </authorList>
    </citation>
    <scope>NUCLEOTIDE SEQUENCE</scope>
    <source>
        <strain evidence="6">BOTRYCO-1</strain>
    </source>
</reference>
<dbReference type="Gene3D" id="1.20.1250.20">
    <property type="entry name" value="MFS general substrate transporter like domains"/>
    <property type="match status" value="2"/>
</dbReference>
<dbReference type="SUPFAM" id="SSF103473">
    <property type="entry name" value="MFS general substrate transporter"/>
    <property type="match status" value="1"/>
</dbReference>
<dbReference type="PANTHER" id="PTHR23521">
    <property type="entry name" value="TRANSPORTER MFS SUPERFAMILY"/>
    <property type="match status" value="1"/>
</dbReference>
<keyword evidence="7" id="KW-1185">Reference proteome</keyword>
<feature type="transmembrane region" description="Helical" evidence="4">
    <location>
        <begin position="294"/>
        <end position="313"/>
    </location>
</feature>
<evidence type="ECO:0000259" key="5">
    <source>
        <dbReference type="PROSITE" id="PS50850"/>
    </source>
</evidence>
<keyword evidence="3 4" id="KW-0472">Membrane</keyword>
<feature type="transmembrane region" description="Helical" evidence="4">
    <location>
        <begin position="162"/>
        <end position="182"/>
    </location>
</feature>
<organism evidence="6 7">
    <name type="scientific">Candidatus Phycosocius spiralis</name>
    <dbReference type="NCBI Taxonomy" id="2815099"/>
    <lineage>
        <taxon>Bacteria</taxon>
        <taxon>Pseudomonadati</taxon>
        <taxon>Pseudomonadota</taxon>
        <taxon>Alphaproteobacteria</taxon>
        <taxon>Caulobacterales</taxon>
        <taxon>Caulobacterales incertae sedis</taxon>
        <taxon>Candidatus Phycosocius</taxon>
    </lineage>
</organism>
<feature type="transmembrane region" description="Helical" evidence="4">
    <location>
        <begin position="189"/>
        <end position="208"/>
    </location>
</feature>
<dbReference type="Pfam" id="PF07690">
    <property type="entry name" value="MFS_1"/>
    <property type="match status" value="1"/>
</dbReference>
<keyword evidence="2 4" id="KW-1133">Transmembrane helix</keyword>
<evidence type="ECO:0000256" key="1">
    <source>
        <dbReference type="ARBA" id="ARBA00022692"/>
    </source>
</evidence>
<reference evidence="6" key="2">
    <citation type="journal article" date="2023" name="ISME Commun">
        <title>Characterization of a bloom-associated alphaproteobacterial lineage, 'Candidatus Phycosocius': insights into freshwater algal-bacterial interactions.</title>
        <authorList>
            <person name="Tanabe Y."/>
            <person name="Yamaguchi H."/>
            <person name="Yoshida M."/>
            <person name="Kai A."/>
            <person name="Okazaki Y."/>
        </authorList>
    </citation>
    <scope>NUCLEOTIDE SEQUENCE</scope>
    <source>
        <strain evidence="6">BOTRYCO-1</strain>
    </source>
</reference>